<dbReference type="RefSeq" id="XP_011645055.2">
    <property type="nucleotide sequence ID" value="XM_011646753.2"/>
</dbReference>
<keyword evidence="6 10" id="KW-1133">Transmembrane helix</keyword>
<proteinExistence type="inferred from homology"/>
<evidence type="ECO:0000256" key="3">
    <source>
        <dbReference type="ARBA" id="ARBA00022606"/>
    </source>
</evidence>
<keyword evidence="9 10" id="KW-0807">Transducer</keyword>
<dbReference type="PANTHER" id="PTHR21137">
    <property type="entry name" value="ODORANT RECEPTOR"/>
    <property type="match status" value="1"/>
</dbReference>
<keyword evidence="5 10" id="KW-0552">Olfaction</keyword>
<dbReference type="GO" id="GO:0005886">
    <property type="term" value="C:plasma membrane"/>
    <property type="evidence" value="ECO:0007669"/>
    <property type="project" value="UniProtKB-SubCell"/>
</dbReference>
<feature type="transmembrane region" description="Helical" evidence="10">
    <location>
        <begin position="109"/>
        <end position="131"/>
    </location>
</feature>
<dbReference type="OrthoDB" id="6617147at2759"/>
<dbReference type="InterPro" id="IPR004117">
    <property type="entry name" value="7tm6_olfct_rcpt"/>
</dbReference>
<dbReference type="GeneID" id="105432114"/>
<evidence type="ECO:0000313" key="12">
    <source>
        <dbReference type="RefSeq" id="XP_011645055.2"/>
    </source>
</evidence>
<accession>A0A6I9WRZ8</accession>
<evidence type="ECO:0000256" key="8">
    <source>
        <dbReference type="ARBA" id="ARBA00023170"/>
    </source>
</evidence>
<evidence type="ECO:0000256" key="10">
    <source>
        <dbReference type="RuleBase" id="RU351113"/>
    </source>
</evidence>
<dbReference type="AlphaFoldDB" id="A0A6I9WRZ8"/>
<keyword evidence="2" id="KW-1003">Cell membrane</keyword>
<dbReference type="PANTHER" id="PTHR21137:SF35">
    <property type="entry name" value="ODORANT RECEPTOR 19A-RELATED"/>
    <property type="match status" value="1"/>
</dbReference>
<dbReference type="GO" id="GO:0004984">
    <property type="term" value="F:olfactory receptor activity"/>
    <property type="evidence" value="ECO:0007669"/>
    <property type="project" value="InterPro"/>
</dbReference>
<gene>
    <name evidence="12" type="primary">LOC105432114</name>
</gene>
<evidence type="ECO:0000256" key="4">
    <source>
        <dbReference type="ARBA" id="ARBA00022692"/>
    </source>
</evidence>
<evidence type="ECO:0000256" key="9">
    <source>
        <dbReference type="ARBA" id="ARBA00023224"/>
    </source>
</evidence>
<dbReference type="KEGG" id="pbar:105432114"/>
<dbReference type="GO" id="GO:0005549">
    <property type="term" value="F:odorant binding"/>
    <property type="evidence" value="ECO:0007669"/>
    <property type="project" value="InterPro"/>
</dbReference>
<feature type="transmembrane region" description="Helical" evidence="10">
    <location>
        <begin position="198"/>
        <end position="217"/>
    </location>
</feature>
<keyword evidence="7 10" id="KW-0472">Membrane</keyword>
<feature type="transmembrane region" description="Helical" evidence="10">
    <location>
        <begin position="336"/>
        <end position="355"/>
    </location>
</feature>
<dbReference type="GO" id="GO:0007165">
    <property type="term" value="P:signal transduction"/>
    <property type="evidence" value="ECO:0007669"/>
    <property type="project" value="UniProtKB-KW"/>
</dbReference>
<evidence type="ECO:0000256" key="1">
    <source>
        <dbReference type="ARBA" id="ARBA00004651"/>
    </source>
</evidence>
<name>A0A6I9WRZ8_9HYME</name>
<feature type="transmembrane region" description="Helical" evidence="10">
    <location>
        <begin position="367"/>
        <end position="387"/>
    </location>
</feature>
<comment type="caution">
    <text evidence="10">Lacks conserved residue(s) required for the propagation of feature annotation.</text>
</comment>
<protein>
    <recommendedName>
        <fullName evidence="10">Odorant receptor</fullName>
    </recommendedName>
</protein>
<organism evidence="11 12">
    <name type="scientific">Pogonomyrmex barbatus</name>
    <name type="common">red harvester ant</name>
    <dbReference type="NCBI Taxonomy" id="144034"/>
    <lineage>
        <taxon>Eukaryota</taxon>
        <taxon>Metazoa</taxon>
        <taxon>Ecdysozoa</taxon>
        <taxon>Arthropoda</taxon>
        <taxon>Hexapoda</taxon>
        <taxon>Insecta</taxon>
        <taxon>Pterygota</taxon>
        <taxon>Neoptera</taxon>
        <taxon>Endopterygota</taxon>
        <taxon>Hymenoptera</taxon>
        <taxon>Apocrita</taxon>
        <taxon>Aculeata</taxon>
        <taxon>Formicoidea</taxon>
        <taxon>Formicidae</taxon>
        <taxon>Myrmicinae</taxon>
        <taxon>Pogonomyrmex</taxon>
    </lineage>
</organism>
<keyword evidence="11" id="KW-1185">Reference proteome</keyword>
<dbReference type="Pfam" id="PF02949">
    <property type="entry name" value="7tm_6"/>
    <property type="match status" value="1"/>
</dbReference>
<comment type="similarity">
    <text evidence="10">Belongs to the insect chemoreceptor superfamily. Heteromeric odorant receptor channel (TC 1.A.69) family.</text>
</comment>
<evidence type="ECO:0000256" key="6">
    <source>
        <dbReference type="ARBA" id="ARBA00022989"/>
    </source>
</evidence>
<reference evidence="12" key="1">
    <citation type="submission" date="2025-08" db="UniProtKB">
        <authorList>
            <consortium name="RefSeq"/>
        </authorList>
    </citation>
    <scope>IDENTIFICATION</scope>
</reference>
<evidence type="ECO:0000256" key="7">
    <source>
        <dbReference type="ARBA" id="ARBA00023136"/>
    </source>
</evidence>
<evidence type="ECO:0000313" key="11">
    <source>
        <dbReference type="Proteomes" id="UP000504615"/>
    </source>
</evidence>
<keyword evidence="4 10" id="KW-0812">Transmembrane</keyword>
<keyword evidence="3 10" id="KW-0716">Sensory transduction</keyword>
<keyword evidence="8 10" id="KW-0675">Receptor</keyword>
<sequence>MQQVRLAIDIDYVLSQPRDAIICSFSSRGCAGAVTTVSFRNTTAVVVAISTLCAFRESSMKRVSSDISVEIYRRDNDYSLQLNRWFLRPIGAWPELQTNSITKNVLMNILRLTCHFLIAFTWLPSILYIIFEEKDFRLRLKAVGPTSHLIMGGINYCSLLHNNEQIRKSIEHMETDWRMAKREHDREVMLRNARVGRVIAGVCALIMQGGVICYNIARGMSRISVVIGNETIETGRLPCPSFNKIVDTRLSPVYEVVLALQCLSTIIVNNITIGACGLAAVFAMHASGQLNVVMLRIQELVTEKHEVLQLRLANIVEHHLRALRFLSRMEAIMRQICFVELVGCTFNLCMLGYYTITEWQEESLNTIITYVMILTSMMFNIFIFCFIGELVTDQCKKVGEAAYMTDWYQLPHKTVLGLILIILRSRTVIKITAGKIFHMSIPTFGVVIKTSVAYLNMLRTLTV</sequence>
<evidence type="ECO:0000256" key="2">
    <source>
        <dbReference type="ARBA" id="ARBA00022475"/>
    </source>
</evidence>
<evidence type="ECO:0000256" key="5">
    <source>
        <dbReference type="ARBA" id="ARBA00022725"/>
    </source>
</evidence>
<dbReference type="Proteomes" id="UP000504615">
    <property type="component" value="Unplaced"/>
</dbReference>
<comment type="subcellular location">
    <subcellularLocation>
        <location evidence="1 10">Cell membrane</location>
        <topology evidence="1 10">Multi-pass membrane protein</topology>
    </subcellularLocation>
</comment>